<dbReference type="Proteomes" id="UP000076842">
    <property type="component" value="Unassembled WGS sequence"/>
</dbReference>
<keyword evidence="2" id="KW-1185">Reference proteome</keyword>
<organism evidence="1 2">
    <name type="scientific">Calocera cornea HHB12733</name>
    <dbReference type="NCBI Taxonomy" id="1353952"/>
    <lineage>
        <taxon>Eukaryota</taxon>
        <taxon>Fungi</taxon>
        <taxon>Dikarya</taxon>
        <taxon>Basidiomycota</taxon>
        <taxon>Agaricomycotina</taxon>
        <taxon>Dacrymycetes</taxon>
        <taxon>Dacrymycetales</taxon>
        <taxon>Dacrymycetaceae</taxon>
        <taxon>Calocera</taxon>
    </lineage>
</organism>
<dbReference type="AlphaFoldDB" id="A0A165FNT4"/>
<proteinExistence type="predicted"/>
<dbReference type="OrthoDB" id="1898221at2759"/>
<gene>
    <name evidence="1" type="ORF">CALCODRAFT_483509</name>
</gene>
<accession>A0A165FNT4</accession>
<name>A0A165FNT4_9BASI</name>
<dbReference type="InParanoid" id="A0A165FNT4"/>
<evidence type="ECO:0000313" key="1">
    <source>
        <dbReference type="EMBL" id="KZT57002.1"/>
    </source>
</evidence>
<evidence type="ECO:0000313" key="2">
    <source>
        <dbReference type="Proteomes" id="UP000076842"/>
    </source>
</evidence>
<dbReference type="EMBL" id="KV423969">
    <property type="protein sequence ID" value="KZT57002.1"/>
    <property type="molecule type" value="Genomic_DNA"/>
</dbReference>
<sequence>MSLKAIPALLFHIAAASVMVWAYTSLSLSPMHPIIMKRRGGHWAFLTIQG</sequence>
<reference evidence="1 2" key="1">
    <citation type="journal article" date="2016" name="Mol. Biol. Evol.">
        <title>Comparative Genomics of Early-Diverging Mushroom-Forming Fungi Provides Insights into the Origins of Lignocellulose Decay Capabilities.</title>
        <authorList>
            <person name="Nagy L.G."/>
            <person name="Riley R."/>
            <person name="Tritt A."/>
            <person name="Adam C."/>
            <person name="Daum C."/>
            <person name="Floudas D."/>
            <person name="Sun H."/>
            <person name="Yadav J.S."/>
            <person name="Pangilinan J."/>
            <person name="Larsson K.H."/>
            <person name="Matsuura K."/>
            <person name="Barry K."/>
            <person name="Labutti K."/>
            <person name="Kuo R."/>
            <person name="Ohm R.A."/>
            <person name="Bhattacharya S.S."/>
            <person name="Shirouzu T."/>
            <person name="Yoshinaga Y."/>
            <person name="Martin F.M."/>
            <person name="Grigoriev I.V."/>
            <person name="Hibbett D.S."/>
        </authorList>
    </citation>
    <scope>NUCLEOTIDE SEQUENCE [LARGE SCALE GENOMIC DNA]</scope>
    <source>
        <strain evidence="1 2">HHB12733</strain>
    </source>
</reference>
<protein>
    <submittedName>
        <fullName evidence="1">Uncharacterized protein</fullName>
    </submittedName>
</protein>